<reference evidence="19" key="2">
    <citation type="submission" date="2023-04" db="EMBL/GenBank/DDBJ databases">
        <authorList>
            <person name="Bruccoleri R.E."/>
            <person name="Oakeley E.J."/>
            <person name="Faust A.-M."/>
            <person name="Dessus-Babus S."/>
            <person name="Altorfer M."/>
            <person name="Burckhardt D."/>
            <person name="Oertli M."/>
            <person name="Naumann U."/>
            <person name="Petersen F."/>
            <person name="Wong J."/>
        </authorList>
    </citation>
    <scope>NUCLEOTIDE SEQUENCE</scope>
    <source>
        <strain evidence="19">GSM-AAB239-AS_SAM_17_03QT</strain>
        <tissue evidence="19">Leaf</tissue>
    </source>
</reference>
<evidence type="ECO:0000256" key="11">
    <source>
        <dbReference type="ARBA" id="ARBA00029691"/>
    </source>
</evidence>
<evidence type="ECO:0000256" key="10">
    <source>
        <dbReference type="ARBA" id="ARBA00029502"/>
    </source>
</evidence>
<evidence type="ECO:0000256" key="8">
    <source>
        <dbReference type="ARBA" id="ARBA00023136"/>
    </source>
</evidence>
<keyword evidence="9 14" id="KW-0576">Peroxisome</keyword>
<comment type="subunit">
    <text evidence="13">Interacts with PEX13; forming the PEX13-PEX14 docking complex. Interacts with PEX5 (via WxxxF/Y motifs).</text>
</comment>
<proteinExistence type="inferred from homology"/>
<reference evidence="19" key="1">
    <citation type="journal article" date="2023" name="GigaByte">
        <title>Genome assembly of the bearded iris, Iris pallida Lam.</title>
        <authorList>
            <person name="Bruccoleri R.E."/>
            <person name="Oakeley E.J."/>
            <person name="Faust A.M.E."/>
            <person name="Altorfer M."/>
            <person name="Dessus-Babus S."/>
            <person name="Burckhardt D."/>
            <person name="Oertli M."/>
            <person name="Naumann U."/>
            <person name="Petersen F."/>
            <person name="Wong J."/>
        </authorList>
    </citation>
    <scope>NUCLEOTIDE SEQUENCE</scope>
    <source>
        <strain evidence="19">GSM-AAB239-AS_SAM_17_03QT</strain>
    </source>
</reference>
<dbReference type="InterPro" id="IPR025655">
    <property type="entry name" value="PEX14"/>
</dbReference>
<keyword evidence="5 14" id="KW-0653">Protein transport</keyword>
<evidence type="ECO:0000313" key="20">
    <source>
        <dbReference type="Proteomes" id="UP001140949"/>
    </source>
</evidence>
<feature type="domain" description="Peroxisomal membrane protein PEX14 central plants" evidence="18">
    <location>
        <begin position="144"/>
        <end position="265"/>
    </location>
</feature>
<evidence type="ECO:0000256" key="6">
    <source>
        <dbReference type="ARBA" id="ARBA00022989"/>
    </source>
</evidence>
<accession>A0AAX6E5W1</accession>
<evidence type="ECO:0000256" key="3">
    <source>
        <dbReference type="ARBA" id="ARBA00022448"/>
    </source>
</evidence>
<feature type="compositionally biased region" description="Polar residues" evidence="15">
    <location>
        <begin position="289"/>
        <end position="307"/>
    </location>
</feature>
<evidence type="ECO:0000259" key="18">
    <source>
        <dbReference type="Pfam" id="PF23020"/>
    </source>
</evidence>
<dbReference type="GO" id="GO:0005102">
    <property type="term" value="F:signaling receptor binding"/>
    <property type="evidence" value="ECO:0007669"/>
    <property type="project" value="TreeGrafter"/>
</dbReference>
<dbReference type="InterPro" id="IPR006785">
    <property type="entry name" value="Pex14_N"/>
</dbReference>
<feature type="compositionally biased region" description="Polar residues" evidence="15">
    <location>
        <begin position="487"/>
        <end position="503"/>
    </location>
</feature>
<feature type="compositionally biased region" description="Basic and acidic residues" evidence="15">
    <location>
        <begin position="20"/>
        <end position="32"/>
    </location>
</feature>
<evidence type="ECO:0000256" key="13">
    <source>
        <dbReference type="ARBA" id="ARBA00064754"/>
    </source>
</evidence>
<dbReference type="Gene3D" id="1.10.10.10">
    <property type="entry name" value="Winged helix-like DNA-binding domain superfamily/Winged helix DNA-binding domain"/>
    <property type="match status" value="1"/>
</dbReference>
<dbReference type="Proteomes" id="UP001140949">
    <property type="component" value="Unassembled WGS sequence"/>
</dbReference>
<dbReference type="GO" id="GO:0005778">
    <property type="term" value="C:peroxisomal membrane"/>
    <property type="evidence" value="ECO:0007669"/>
    <property type="project" value="UniProtKB-SubCell"/>
</dbReference>
<dbReference type="PANTHER" id="PTHR23058:SF0">
    <property type="entry name" value="PEROXISOMAL MEMBRANE PROTEIN PEX14"/>
    <property type="match status" value="1"/>
</dbReference>
<dbReference type="PANTHER" id="PTHR23058">
    <property type="entry name" value="PEROXISOMAL MEMBRANE PROTEIN PEX14"/>
    <property type="match status" value="1"/>
</dbReference>
<dbReference type="GO" id="GO:1990429">
    <property type="term" value="C:peroxisomal importomer complex"/>
    <property type="evidence" value="ECO:0007669"/>
    <property type="project" value="TreeGrafter"/>
</dbReference>
<dbReference type="AlphaFoldDB" id="A0AAX6E5W1"/>
<keyword evidence="8 14" id="KW-0472">Membrane</keyword>
<evidence type="ECO:0000259" key="17">
    <source>
        <dbReference type="Pfam" id="PF17733"/>
    </source>
</evidence>
<comment type="function">
    <text evidence="12 14">Component of the PEX13-PEX14 docking complex, a translocon channel that specifically mediates the import of peroxisomal cargo proteins bound to PEX5 receptor. The PEX13-PEX14 docking complex forms a large import pore which can be opened to a diameter of about 9 nm. Mechanistically, PEX5 receptor along with cargo proteins associates with the PEX14 subunit of the PEX13-PEX14 docking complex in the cytosol, leading to the insertion of the receptor into the organelle membrane with the concomitant translocation of the cargo into the peroxisome matrix.</text>
</comment>
<evidence type="ECO:0000256" key="15">
    <source>
        <dbReference type="SAM" id="MobiDB-lite"/>
    </source>
</evidence>
<evidence type="ECO:0000256" key="14">
    <source>
        <dbReference type="RuleBase" id="RU367032"/>
    </source>
</evidence>
<feature type="compositionally biased region" description="Polar residues" evidence="15">
    <location>
        <begin position="379"/>
        <end position="389"/>
    </location>
</feature>
<dbReference type="Pfam" id="PF17733">
    <property type="entry name" value="KPWE_dom"/>
    <property type="match status" value="1"/>
</dbReference>
<feature type="region of interest" description="Disordered" evidence="15">
    <location>
        <begin position="289"/>
        <end position="329"/>
    </location>
</feature>
<dbReference type="InterPro" id="IPR054154">
    <property type="entry name" value="PEX14-like_M_plants"/>
</dbReference>
<feature type="domain" description="Peroxisomal membrane protein PEX14-like KPWE" evidence="17">
    <location>
        <begin position="327"/>
        <end position="375"/>
    </location>
</feature>
<feature type="region of interest" description="Disordered" evidence="15">
    <location>
        <begin position="1"/>
        <end position="42"/>
    </location>
</feature>
<evidence type="ECO:0000256" key="9">
    <source>
        <dbReference type="ARBA" id="ARBA00023140"/>
    </source>
</evidence>
<dbReference type="EMBL" id="JANAVB010039818">
    <property type="protein sequence ID" value="KAJ6799329.1"/>
    <property type="molecule type" value="Genomic_DNA"/>
</dbReference>
<organism evidence="19 20">
    <name type="scientific">Iris pallida</name>
    <name type="common">Sweet iris</name>
    <dbReference type="NCBI Taxonomy" id="29817"/>
    <lineage>
        <taxon>Eukaryota</taxon>
        <taxon>Viridiplantae</taxon>
        <taxon>Streptophyta</taxon>
        <taxon>Embryophyta</taxon>
        <taxon>Tracheophyta</taxon>
        <taxon>Spermatophyta</taxon>
        <taxon>Magnoliopsida</taxon>
        <taxon>Liliopsida</taxon>
        <taxon>Asparagales</taxon>
        <taxon>Iridaceae</taxon>
        <taxon>Iridoideae</taxon>
        <taxon>Irideae</taxon>
        <taxon>Iris</taxon>
    </lineage>
</organism>
<dbReference type="InterPro" id="IPR040554">
    <property type="entry name" value="KPWE_PEX14_dom"/>
</dbReference>
<evidence type="ECO:0000256" key="7">
    <source>
        <dbReference type="ARBA" id="ARBA00023010"/>
    </source>
</evidence>
<name>A0AAX6E5W1_IRIPA</name>
<comment type="similarity">
    <text evidence="2 14">Belongs to the peroxin-14 family.</text>
</comment>
<comment type="subcellular location">
    <subcellularLocation>
        <location evidence="1">Peroxisome membrane</location>
        <topology evidence="1">Single-pass membrane protein</topology>
    </subcellularLocation>
</comment>
<evidence type="ECO:0000256" key="12">
    <source>
        <dbReference type="ARBA" id="ARBA00053920"/>
    </source>
</evidence>
<evidence type="ECO:0000313" key="19">
    <source>
        <dbReference type="EMBL" id="KAJ6799329.1"/>
    </source>
</evidence>
<keyword evidence="20" id="KW-1185">Reference proteome</keyword>
<keyword evidence="4" id="KW-0812">Transmembrane</keyword>
<gene>
    <name evidence="19" type="ORF">M6B38_207525</name>
</gene>
<keyword evidence="7" id="KW-0811">Translocation</keyword>
<keyword evidence="6" id="KW-1133">Transmembrane helix</keyword>
<evidence type="ECO:0000256" key="5">
    <source>
        <dbReference type="ARBA" id="ARBA00022927"/>
    </source>
</evidence>
<dbReference type="FunFam" id="1.10.10.10:FF:000217">
    <property type="entry name" value="Peroxisomal membrane protein PEX14"/>
    <property type="match status" value="1"/>
</dbReference>
<dbReference type="Pfam" id="PF04695">
    <property type="entry name" value="Pex14_N"/>
    <property type="match status" value="1"/>
</dbReference>
<sequence length="549" mass="59199">MSTPSSPDGNPKAPVDENSQDVKAEAVNDTSDRPFSVPSQPLREDQVQNAVNFLSHPRVKGSPVIYRRSFLEKKGLTREEIDEAFRRVPDPPSNATTVEAATTNQAIQPKSSTSVQAQAPIQTPQTAAAPVSIASVVPSSQQYKFQWSHALIAVGVLAASGAGSAVFFKNVVVPRLKTWIRKVVAEKNESEEEDKPGSVLAEQTAEAAKAAATAAAAAAAIAAKASEDLLNSKTEEKKYFEAFMGMMDVQLKEMKTMGETIRKLESTKENSSYQDKLIQEYIQSTIGNGNNSWGTSQQEKVNGTPNADNGAVRPSSAPVNAEPTTAPHPKSYMEIMAMVQRGEKPPNVRDIDDMPPNPNQQIAKPLLAPRPKPWEVPQQKPSYSLQSQPSAESLGSESLENGLSSHSNGKAGNVEDASEPWWRKKTVKITEIEPEAEETRQQQPQQQLQKFPYNIGGAEGRPSQRGWVPPQPPTVAIPESAAAIRQPKSSSIQKQASSEMTPSDSREEAAASSSAPQDLGVEPEASGSAVTESNISEIEEEREGGVVVY</sequence>
<feature type="region of interest" description="Disordered" evidence="15">
    <location>
        <begin position="345"/>
        <end position="549"/>
    </location>
</feature>
<evidence type="ECO:0000256" key="2">
    <source>
        <dbReference type="ARBA" id="ARBA00005443"/>
    </source>
</evidence>
<protein>
    <recommendedName>
        <fullName evidence="10 14">Peroxisomal membrane protein PEX14</fullName>
    </recommendedName>
    <alternativeName>
        <fullName evidence="11 14">Peroxin-14</fullName>
    </alternativeName>
</protein>
<evidence type="ECO:0000256" key="4">
    <source>
        <dbReference type="ARBA" id="ARBA00022692"/>
    </source>
</evidence>
<dbReference type="InterPro" id="IPR036388">
    <property type="entry name" value="WH-like_DNA-bd_sf"/>
</dbReference>
<dbReference type="GO" id="GO:0016560">
    <property type="term" value="P:protein import into peroxisome matrix, docking"/>
    <property type="evidence" value="ECO:0007669"/>
    <property type="project" value="UniProtKB-UniRule"/>
</dbReference>
<comment type="caution">
    <text evidence="19">The sequence shown here is derived from an EMBL/GenBank/DDBJ whole genome shotgun (WGS) entry which is preliminary data.</text>
</comment>
<keyword evidence="3 14" id="KW-0813">Transport</keyword>
<feature type="domain" description="Peroxisome membrane anchor protein Pex14p N-terminal" evidence="16">
    <location>
        <begin position="43"/>
        <end position="87"/>
    </location>
</feature>
<feature type="compositionally biased region" description="Low complexity" evidence="15">
    <location>
        <begin position="390"/>
        <end position="409"/>
    </location>
</feature>
<evidence type="ECO:0000256" key="1">
    <source>
        <dbReference type="ARBA" id="ARBA00004549"/>
    </source>
</evidence>
<dbReference type="Pfam" id="PF23020">
    <property type="entry name" value="PEX14-like_2nd"/>
    <property type="match status" value="1"/>
</dbReference>
<evidence type="ECO:0000259" key="16">
    <source>
        <dbReference type="Pfam" id="PF04695"/>
    </source>
</evidence>